<dbReference type="InterPro" id="IPR057042">
    <property type="entry name" value="Beta-prop_SCAP"/>
</dbReference>
<name>A0A0A0AIY0_CHAVO</name>
<keyword evidence="5 7" id="KW-0472">Membrane</keyword>
<accession>A0A0A0AIY0</accession>
<keyword evidence="11" id="KW-1185">Reference proteome</keyword>
<dbReference type="InterPro" id="IPR015943">
    <property type="entry name" value="WD40/YVTN_repeat-like_dom_sf"/>
</dbReference>
<dbReference type="PANTHER" id="PTHR46378:SF1">
    <property type="entry name" value="STEROL REGULATORY ELEMENT-BINDING PROTEIN CLEAVAGE-ACTIVATING PROTEIN"/>
    <property type="match status" value="1"/>
</dbReference>
<dbReference type="GO" id="GO:0045540">
    <property type="term" value="P:regulation of cholesterol biosynthetic process"/>
    <property type="evidence" value="ECO:0007669"/>
    <property type="project" value="TreeGrafter"/>
</dbReference>
<evidence type="ECO:0000259" key="8">
    <source>
        <dbReference type="Pfam" id="PF24006"/>
    </source>
</evidence>
<dbReference type="AlphaFoldDB" id="A0A0A0AIY0"/>
<dbReference type="STRING" id="50402.A0A0A0AIY0"/>
<evidence type="ECO:0000313" key="10">
    <source>
        <dbReference type="EMBL" id="KGL93867.1"/>
    </source>
</evidence>
<dbReference type="FunFam" id="2.130.10.10:FF:000391">
    <property type="entry name" value="sterol regulatory element-binding protein cleavage-activating protein-like"/>
    <property type="match status" value="1"/>
</dbReference>
<evidence type="ECO:0000256" key="5">
    <source>
        <dbReference type="ARBA" id="ARBA00023136"/>
    </source>
</evidence>
<gene>
    <name evidence="10" type="ORF">N301_15700</name>
</gene>
<feature type="non-terminal residue" evidence="10">
    <location>
        <position position="1121"/>
    </location>
</feature>
<dbReference type="GO" id="GO:0032933">
    <property type="term" value="P:SREBP signaling pathway"/>
    <property type="evidence" value="ECO:0007669"/>
    <property type="project" value="InterPro"/>
</dbReference>
<dbReference type="GO" id="GO:0032934">
    <property type="term" value="F:sterol binding"/>
    <property type="evidence" value="ECO:0007669"/>
    <property type="project" value="InterPro"/>
</dbReference>
<dbReference type="Pfam" id="PF24017">
    <property type="entry name" value="Beta-prop_SCAP"/>
    <property type="match status" value="1"/>
</dbReference>
<dbReference type="GO" id="GO:0032936">
    <property type="term" value="C:SREBP-SCAP complex"/>
    <property type="evidence" value="ECO:0007669"/>
    <property type="project" value="TreeGrafter"/>
</dbReference>
<feature type="transmembrane region" description="Helical" evidence="7">
    <location>
        <begin position="20"/>
        <end position="45"/>
    </location>
</feature>
<dbReference type="SUPFAM" id="SSF50978">
    <property type="entry name" value="WD40 repeat-like"/>
    <property type="match status" value="1"/>
</dbReference>
<dbReference type="Gene3D" id="2.130.10.10">
    <property type="entry name" value="YVTN repeat-like/Quinoprotein amine dehydrogenase"/>
    <property type="match status" value="2"/>
</dbReference>
<dbReference type="PANTHER" id="PTHR46378">
    <property type="entry name" value="STEROL REGULATORY ELEMENT-BINDING PROTEIN CLEAVAGE-ACTIVATING PROTEIN"/>
    <property type="match status" value="1"/>
</dbReference>
<keyword evidence="6" id="KW-0325">Glycoprotein</keyword>
<evidence type="ECO:0000313" key="11">
    <source>
        <dbReference type="Proteomes" id="UP000053858"/>
    </source>
</evidence>
<dbReference type="InterPro" id="IPR001680">
    <property type="entry name" value="WD40_rpt"/>
</dbReference>
<evidence type="ECO:0000256" key="2">
    <source>
        <dbReference type="ARBA" id="ARBA00022692"/>
    </source>
</evidence>
<evidence type="ECO:0000256" key="3">
    <source>
        <dbReference type="ARBA" id="ARBA00022824"/>
    </source>
</evidence>
<sequence>MTLTEKLRERISRAFYNHGLLCASYPIPIILFTGLCILACCYPLLKLPLPGTGPVEYSTPVKDYSPPSPDAGLQQGDLGERPDWYVGAPVAYIQQIFVKATVSPWQKNFLAVDVFRSPLSRVFQLVEEIRNHALRDSSGVKSLEEVCLQVTDLLPGLKKLRNLLPEHGCLLLSPGNFWQNDRERFNADPDIIKTIHQHEPKTLQTSATLKDLLFGLPGKYSGVNLYNRKRVVSYTVTLGLQRYDSSSLLMSVGLCTLFGLTPTLNGGDTHTPGSPASHPAPQLPGSVLASDHTLIRTLWHVPVAGDPDMWAPVPHGPRSSCWCLDPACSSCRLHRHTDSYGTHGFGEPLSLTYHDGCHPWTVELITLLHNPGRNQSRGSFPSQPSVCAPRVCGNELPSTELSTAQCLCSRLQGGVSLLSPEISIRRSQQAKAGAAQHLHSWRLLWALARCSLAMHDLHEEGWVACILALTSGTHQYRLQIKADYNLIRLNIQAGTVIWIGILVYTDPAGLRTYLTSQVTEQSPLGEAGLPPMPVPGGVLPAGDPKIDLSVFPSDPIQLSENQTQQREQKSGLESLSRLETNQHTWAHGPEGKGNGQTELGTEAEVTWGVEDEEIWRKLSFRHWPSLFSYYNITLAKRQVGSILPAIPVTLYLNPQEALEVRHPQEANRYHPFLSSSSGKLDAEAQPDQASSKLQGHQDVTLYKVAALGLASGIILVLLLFCLYRVFCPKNYGQNGLSHSRRKRGDLPCDDYGYSPPETEIVPLVLRGHLMDIECLASDGMLLVSCCLVGQIRVWDAQTGDCLTVIPKPRLRRDSSGIFDYQENWDHSPDGKNGLDDSFDNSHQLKRMLSPPQPPLFCDQPDLTSLIDTNFSEQVKVAESETRLRAVGSRQKETGYDFSSLVGKVYEEHGTSNCMNFTGLSAPHGQAAFCVGSGSPRSLGCGTEEGGCSSRRRSLGDESFTGFDKSSPLPSWGGDFESSVWSLDLQGNLIVAGRSNGKLEVWDAIEGTLRSSNDEGQSGITALVFLNNRIVAARLNGSLDFFSLETHTSLNHLQFRGAPSRSSIPSSPVFSSSDIIMCQLTHTVSCAHQKPITALKAAAGRLVTGSQDHTLRVFRLEDSCCL</sequence>
<dbReference type="EMBL" id="KL871900">
    <property type="protein sequence ID" value="KGL93867.1"/>
    <property type="molecule type" value="Genomic_DNA"/>
</dbReference>
<feature type="domain" description="SCAP beta-propeller" evidence="9">
    <location>
        <begin position="763"/>
        <end position="1121"/>
    </location>
</feature>
<keyword evidence="4 7" id="KW-1133">Transmembrane helix</keyword>
<reference evidence="11" key="1">
    <citation type="journal article" date="2014" name="Science">
        <title>Comparative genomics reveals insights into avian genome evolution and adaptation.</title>
        <authorList>
            <consortium name="Avian Genome Consortium"/>
            <person name="Zhang G."/>
            <person name="Li C."/>
            <person name="Li Q."/>
            <person name="Li B."/>
            <person name="Larkin D.M."/>
            <person name="Lee C."/>
            <person name="Storz J.F."/>
            <person name="Antunes A."/>
            <person name="Greenwold M.J."/>
            <person name="Meredith R.W."/>
            <person name="Odeen A."/>
            <person name="Cui J."/>
            <person name="Zhou Q."/>
            <person name="Xu L."/>
            <person name="Pan H."/>
            <person name="Wang Z."/>
            <person name="Jin L."/>
            <person name="Zhang P."/>
            <person name="Hu H."/>
            <person name="Yang W."/>
            <person name="Hu J."/>
            <person name="Xiao J."/>
            <person name="Yang Z."/>
            <person name="Liu Y."/>
            <person name="Xie Q."/>
            <person name="Yu H."/>
            <person name="Lian J."/>
            <person name="Wen P."/>
            <person name="Zhang F."/>
            <person name="Li H."/>
            <person name="Zeng Y."/>
            <person name="Xiong Z."/>
            <person name="Liu S."/>
            <person name="Zhou L."/>
            <person name="Huang Z."/>
            <person name="An N."/>
            <person name="Wang J."/>
            <person name="Zheng Q."/>
            <person name="Xiong Y."/>
            <person name="Wang G."/>
            <person name="Wang B."/>
            <person name="Wang J."/>
            <person name="Fan Y."/>
            <person name="da Fonseca R.R."/>
            <person name="Alfaro-Nunez A."/>
            <person name="Schubert M."/>
            <person name="Orlando L."/>
            <person name="Mourier T."/>
            <person name="Howard J.T."/>
            <person name="Ganapathy G."/>
            <person name="Pfenning A."/>
            <person name="Whitney O."/>
            <person name="Rivas M.V."/>
            <person name="Hara E."/>
            <person name="Smith J."/>
            <person name="Farre M."/>
            <person name="Narayan J."/>
            <person name="Slavov G."/>
            <person name="Romanov M.N."/>
            <person name="Borges R."/>
            <person name="Machado J.P."/>
            <person name="Khan I."/>
            <person name="Springer M.S."/>
            <person name="Gatesy J."/>
            <person name="Hoffmann F.G."/>
            <person name="Opazo J.C."/>
            <person name="Hastad O."/>
            <person name="Sawyer R.H."/>
            <person name="Kim H."/>
            <person name="Kim K.W."/>
            <person name="Kim H.J."/>
            <person name="Cho S."/>
            <person name="Li N."/>
            <person name="Huang Y."/>
            <person name="Bruford M.W."/>
            <person name="Zhan X."/>
            <person name="Dixon A."/>
            <person name="Bertelsen M.F."/>
            <person name="Derryberry E."/>
            <person name="Warren W."/>
            <person name="Wilson R.K."/>
            <person name="Li S."/>
            <person name="Ray D.A."/>
            <person name="Green R.E."/>
            <person name="O'Brien S.J."/>
            <person name="Griffin D."/>
            <person name="Johnson W.E."/>
            <person name="Haussler D."/>
            <person name="Ryder O.A."/>
            <person name="Willerslev E."/>
            <person name="Graves G.R."/>
            <person name="Alstrom P."/>
            <person name="Fjeldsa J."/>
            <person name="Mindell D.P."/>
            <person name="Edwards S.V."/>
            <person name="Braun E.L."/>
            <person name="Rahbek C."/>
            <person name="Burt D.W."/>
            <person name="Houde P."/>
            <person name="Zhang Y."/>
            <person name="Yang H."/>
            <person name="Wang J."/>
            <person name="Jarvis E.D."/>
            <person name="Gilbert M.T."/>
            <person name="Wang J."/>
        </authorList>
    </citation>
    <scope>NUCLEOTIDE SEQUENCE [LARGE SCALE GENOMIC DNA]</scope>
</reference>
<dbReference type="SMART" id="SM00320">
    <property type="entry name" value="WD40"/>
    <property type="match status" value="3"/>
</dbReference>
<comment type="subcellular location">
    <subcellularLocation>
        <location evidence="1">Endoplasmic reticulum membrane</location>
        <topology evidence="1">Multi-pass membrane protein</topology>
    </subcellularLocation>
</comment>
<dbReference type="GO" id="GO:0000139">
    <property type="term" value="C:Golgi membrane"/>
    <property type="evidence" value="ECO:0007669"/>
    <property type="project" value="InterPro"/>
</dbReference>
<proteinExistence type="predicted"/>
<feature type="transmembrane region" description="Helical" evidence="7">
    <location>
        <begin position="701"/>
        <end position="723"/>
    </location>
</feature>
<dbReference type="Pfam" id="PF24006">
    <property type="entry name" value="SCAP_N"/>
    <property type="match status" value="1"/>
</dbReference>
<evidence type="ECO:0000256" key="7">
    <source>
        <dbReference type="SAM" id="Phobius"/>
    </source>
</evidence>
<keyword evidence="3" id="KW-0256">Endoplasmic reticulum</keyword>
<evidence type="ECO:0000259" key="9">
    <source>
        <dbReference type="Pfam" id="PF24017"/>
    </source>
</evidence>
<dbReference type="InterPro" id="IPR030225">
    <property type="entry name" value="SCAP"/>
</dbReference>
<feature type="domain" description="SCAP N-terminal" evidence="8">
    <location>
        <begin position="81"/>
        <end position="246"/>
    </location>
</feature>
<evidence type="ECO:0000256" key="4">
    <source>
        <dbReference type="ARBA" id="ARBA00022989"/>
    </source>
</evidence>
<evidence type="ECO:0000256" key="6">
    <source>
        <dbReference type="ARBA" id="ARBA00023180"/>
    </source>
</evidence>
<keyword evidence="2 7" id="KW-0812">Transmembrane</keyword>
<dbReference type="GO" id="GO:0005789">
    <property type="term" value="C:endoplasmic reticulum membrane"/>
    <property type="evidence" value="ECO:0007669"/>
    <property type="project" value="UniProtKB-SubCell"/>
</dbReference>
<evidence type="ECO:0000256" key="1">
    <source>
        <dbReference type="ARBA" id="ARBA00004477"/>
    </source>
</evidence>
<dbReference type="InterPro" id="IPR057041">
    <property type="entry name" value="SCAP_N"/>
</dbReference>
<dbReference type="Proteomes" id="UP000053858">
    <property type="component" value="Unassembled WGS sequence"/>
</dbReference>
<dbReference type="InterPro" id="IPR036322">
    <property type="entry name" value="WD40_repeat_dom_sf"/>
</dbReference>
<organism evidence="10 11">
    <name type="scientific">Charadrius vociferus</name>
    <name type="common">Killdeer</name>
    <name type="synonym">Aegialitis vocifera</name>
    <dbReference type="NCBI Taxonomy" id="50402"/>
    <lineage>
        <taxon>Eukaryota</taxon>
        <taxon>Metazoa</taxon>
        <taxon>Chordata</taxon>
        <taxon>Craniata</taxon>
        <taxon>Vertebrata</taxon>
        <taxon>Euteleostomi</taxon>
        <taxon>Archelosauria</taxon>
        <taxon>Archosauria</taxon>
        <taxon>Dinosauria</taxon>
        <taxon>Saurischia</taxon>
        <taxon>Theropoda</taxon>
        <taxon>Coelurosauria</taxon>
        <taxon>Aves</taxon>
        <taxon>Neognathae</taxon>
        <taxon>Neoaves</taxon>
        <taxon>Charadriiformes</taxon>
        <taxon>Charadriidae</taxon>
        <taxon>Charadrius</taxon>
    </lineage>
</organism>
<protein>
    <submittedName>
        <fullName evidence="10">Sterol regulatory element-binding protein cleavage-activating protein</fullName>
    </submittedName>
</protein>